<accession>A0A1S4AM31</accession>
<proteinExistence type="predicted"/>
<evidence type="ECO:0000313" key="2">
    <source>
        <dbReference type="RefSeq" id="XP_016477726.1"/>
    </source>
</evidence>
<name>A0A1S4AM31_TOBAC</name>
<dbReference type="PANTHER" id="PTHR46148:SF58">
    <property type="entry name" value="RETROTRANSPOSON PROTEIN"/>
    <property type="match status" value="1"/>
</dbReference>
<dbReference type="STRING" id="4097.A0A1S4AM31"/>
<dbReference type="PaxDb" id="4097-A0A1S4AM31"/>
<feature type="domain" description="Tf2-1-like SH3-like" evidence="1">
    <location>
        <begin position="3"/>
        <end position="50"/>
    </location>
</feature>
<gene>
    <name evidence="2" type="primary">LOC107799155</name>
</gene>
<dbReference type="AlphaFoldDB" id="A0A1S4AM31"/>
<dbReference type="OrthoDB" id="1931063at2759"/>
<protein>
    <recommendedName>
        <fullName evidence="1">Tf2-1-like SH3-like domain-containing protein</fullName>
    </recommendedName>
</protein>
<organism evidence="2">
    <name type="scientific">Nicotiana tabacum</name>
    <name type="common">Common tobacco</name>
    <dbReference type="NCBI Taxonomy" id="4097"/>
    <lineage>
        <taxon>Eukaryota</taxon>
        <taxon>Viridiplantae</taxon>
        <taxon>Streptophyta</taxon>
        <taxon>Embryophyta</taxon>
        <taxon>Tracheophyta</taxon>
        <taxon>Spermatophyta</taxon>
        <taxon>Magnoliopsida</taxon>
        <taxon>eudicotyledons</taxon>
        <taxon>Gunneridae</taxon>
        <taxon>Pentapetalae</taxon>
        <taxon>asterids</taxon>
        <taxon>lamiids</taxon>
        <taxon>Solanales</taxon>
        <taxon>Solanaceae</taxon>
        <taxon>Nicotianoideae</taxon>
        <taxon>Nicotianeae</taxon>
        <taxon>Nicotiana</taxon>
    </lineage>
</organism>
<dbReference type="KEGG" id="nta:107799155"/>
<reference evidence="2" key="1">
    <citation type="submission" date="2025-08" db="UniProtKB">
        <authorList>
            <consortium name="RefSeq"/>
        </authorList>
    </citation>
    <scope>IDENTIFICATION</scope>
</reference>
<dbReference type="RefSeq" id="XP_016477726.1">
    <property type="nucleotide sequence ID" value="XM_016622240.1"/>
</dbReference>
<dbReference type="PANTHER" id="PTHR46148">
    <property type="entry name" value="CHROMO DOMAIN-CONTAINING PROTEIN"/>
    <property type="match status" value="1"/>
</dbReference>
<evidence type="ECO:0000259" key="1">
    <source>
        <dbReference type="Pfam" id="PF24626"/>
    </source>
</evidence>
<sequence length="151" mass="17880">MRFGKKGKLSPRYIGPYQIIRRVGHVVYELDLPANLPEVHLVFHVSLLQKRVRDPSRFVLIDDVQITELLTYEDVPVAILDRQVCRLRTKYIPLVKLLWQTNNVEEMIWKVEKDMRARYSHLYTTPGLGETLPKYLEIRRVEQILRSLVLN</sequence>
<dbReference type="Pfam" id="PF24626">
    <property type="entry name" value="SH3_Tf2-1"/>
    <property type="match status" value="1"/>
</dbReference>
<dbReference type="InterPro" id="IPR056924">
    <property type="entry name" value="SH3_Tf2-1"/>
</dbReference>